<accession>A0AAW0P1W3</accession>
<dbReference type="Proteomes" id="UP001460270">
    <property type="component" value="Unassembled WGS sequence"/>
</dbReference>
<evidence type="ECO:0000313" key="2">
    <source>
        <dbReference type="EMBL" id="KAK7912649.1"/>
    </source>
</evidence>
<dbReference type="EMBL" id="JBBPFD010000009">
    <property type="protein sequence ID" value="KAK7912649.1"/>
    <property type="molecule type" value="Genomic_DNA"/>
</dbReference>
<dbReference type="AlphaFoldDB" id="A0AAW0P1W3"/>
<feature type="signal peptide" evidence="1">
    <location>
        <begin position="1"/>
        <end position="21"/>
    </location>
</feature>
<name>A0AAW0P1W3_9GOBI</name>
<keyword evidence="1" id="KW-0732">Signal</keyword>
<gene>
    <name evidence="2" type="ORF">WMY93_012860</name>
</gene>
<sequence length="120" mass="12923">MEAGALLFLLISSVFVQSSRAVDFYGHSATFLPTQRNADGTLPLSLISRENGRASCASQVTYSCSGDQCGTFNKGVAVETTKDGTGNNRWCQTEQEITTELTAEAKSVSLRQITFSQVCD</sequence>
<comment type="caution">
    <text evidence="2">The sequence shown here is derived from an EMBL/GenBank/DDBJ whole genome shotgun (WGS) entry which is preliminary data.</text>
</comment>
<evidence type="ECO:0000313" key="3">
    <source>
        <dbReference type="Proteomes" id="UP001460270"/>
    </source>
</evidence>
<protein>
    <submittedName>
        <fullName evidence="2">Uncharacterized protein</fullName>
    </submittedName>
</protein>
<keyword evidence="3" id="KW-1185">Reference proteome</keyword>
<organism evidence="2 3">
    <name type="scientific">Mugilogobius chulae</name>
    <name type="common">yellowstripe goby</name>
    <dbReference type="NCBI Taxonomy" id="88201"/>
    <lineage>
        <taxon>Eukaryota</taxon>
        <taxon>Metazoa</taxon>
        <taxon>Chordata</taxon>
        <taxon>Craniata</taxon>
        <taxon>Vertebrata</taxon>
        <taxon>Euteleostomi</taxon>
        <taxon>Actinopterygii</taxon>
        <taxon>Neopterygii</taxon>
        <taxon>Teleostei</taxon>
        <taxon>Neoteleostei</taxon>
        <taxon>Acanthomorphata</taxon>
        <taxon>Gobiaria</taxon>
        <taxon>Gobiiformes</taxon>
        <taxon>Gobioidei</taxon>
        <taxon>Gobiidae</taxon>
        <taxon>Gobionellinae</taxon>
        <taxon>Mugilogobius</taxon>
    </lineage>
</organism>
<evidence type="ECO:0000256" key="1">
    <source>
        <dbReference type="SAM" id="SignalP"/>
    </source>
</evidence>
<reference evidence="3" key="1">
    <citation type="submission" date="2024-04" db="EMBL/GenBank/DDBJ databases">
        <title>Salinicola lusitanus LLJ914,a marine bacterium isolated from the Okinawa Trough.</title>
        <authorList>
            <person name="Li J."/>
        </authorList>
    </citation>
    <scope>NUCLEOTIDE SEQUENCE [LARGE SCALE GENOMIC DNA]</scope>
</reference>
<proteinExistence type="predicted"/>
<feature type="chain" id="PRO_5043956859" evidence="1">
    <location>
        <begin position="22"/>
        <end position="120"/>
    </location>
</feature>